<dbReference type="EMBL" id="FNPF01000022">
    <property type="protein sequence ID" value="SDY86055.1"/>
    <property type="molecule type" value="Genomic_DNA"/>
</dbReference>
<protein>
    <submittedName>
        <fullName evidence="9">Permease of the drug/metabolite transporter (DMT) superfamily</fullName>
    </submittedName>
</protein>
<evidence type="ECO:0000256" key="2">
    <source>
        <dbReference type="ARBA" id="ARBA00009853"/>
    </source>
</evidence>
<dbReference type="GO" id="GO:0015074">
    <property type="term" value="P:DNA integration"/>
    <property type="evidence" value="ECO:0007669"/>
    <property type="project" value="InterPro"/>
</dbReference>
<comment type="subcellular location">
    <subcellularLocation>
        <location evidence="1">Membrane</location>
        <topology evidence="1">Multi-pass membrane protein</topology>
    </subcellularLocation>
</comment>
<dbReference type="PANTHER" id="PTHR22911">
    <property type="entry name" value="ACYL-MALONYL CONDENSING ENZYME-RELATED"/>
    <property type="match status" value="1"/>
</dbReference>
<keyword evidence="4 6" id="KW-1133">Transmembrane helix</keyword>
<dbReference type="InterPro" id="IPR037185">
    <property type="entry name" value="EmrE-like"/>
</dbReference>
<evidence type="ECO:0000313" key="10">
    <source>
        <dbReference type="Proteomes" id="UP000199286"/>
    </source>
</evidence>
<feature type="transmembrane region" description="Helical" evidence="6">
    <location>
        <begin position="175"/>
        <end position="194"/>
    </location>
</feature>
<feature type="domain" description="EamA" evidence="7">
    <location>
        <begin position="107"/>
        <end position="239"/>
    </location>
</feature>
<feature type="transmembrane region" description="Helical" evidence="6">
    <location>
        <begin position="200"/>
        <end position="216"/>
    </location>
</feature>
<evidence type="ECO:0000256" key="4">
    <source>
        <dbReference type="ARBA" id="ARBA00022989"/>
    </source>
</evidence>
<feature type="domain" description="EamA" evidence="7">
    <location>
        <begin position="249"/>
        <end position="378"/>
    </location>
</feature>
<name>A0A1H3NC69_9RHOB</name>
<evidence type="ECO:0000256" key="1">
    <source>
        <dbReference type="ARBA" id="ARBA00004141"/>
    </source>
</evidence>
<dbReference type="AlphaFoldDB" id="A0A1H3NC69"/>
<comment type="similarity">
    <text evidence="2">Belongs to the drug/metabolite transporter (DMT) superfamily. 10 TMS drug/metabolite exporter (DME) (TC 2.A.7.3) family.</text>
</comment>
<keyword evidence="5 6" id="KW-0472">Membrane</keyword>
<evidence type="ECO:0000313" key="9">
    <source>
        <dbReference type="EMBL" id="SDY86055.1"/>
    </source>
</evidence>
<evidence type="ECO:0000256" key="6">
    <source>
        <dbReference type="SAM" id="Phobius"/>
    </source>
</evidence>
<dbReference type="GO" id="GO:0016020">
    <property type="term" value="C:membrane"/>
    <property type="evidence" value="ECO:0007669"/>
    <property type="project" value="UniProtKB-SubCell"/>
</dbReference>
<evidence type="ECO:0000259" key="7">
    <source>
        <dbReference type="Pfam" id="PF00892"/>
    </source>
</evidence>
<dbReference type="SUPFAM" id="SSF53098">
    <property type="entry name" value="Ribonuclease H-like"/>
    <property type="match status" value="1"/>
</dbReference>
<organism evidence="9 10">
    <name type="scientific">Citreimonas salinaria</name>
    <dbReference type="NCBI Taxonomy" id="321339"/>
    <lineage>
        <taxon>Bacteria</taxon>
        <taxon>Pseudomonadati</taxon>
        <taxon>Pseudomonadota</taxon>
        <taxon>Alphaproteobacteria</taxon>
        <taxon>Rhodobacterales</taxon>
        <taxon>Roseobacteraceae</taxon>
        <taxon>Citreimonas</taxon>
    </lineage>
</organism>
<dbReference type="PANTHER" id="PTHR22911:SF6">
    <property type="entry name" value="SOLUTE CARRIER FAMILY 35 MEMBER G1"/>
    <property type="match status" value="1"/>
</dbReference>
<proteinExistence type="inferred from homology"/>
<evidence type="ECO:0000259" key="8">
    <source>
        <dbReference type="Pfam" id="PF13683"/>
    </source>
</evidence>
<feature type="domain" description="Integrase catalytic" evidence="8">
    <location>
        <begin position="5"/>
        <end position="60"/>
    </location>
</feature>
<evidence type="ECO:0000256" key="3">
    <source>
        <dbReference type="ARBA" id="ARBA00022692"/>
    </source>
</evidence>
<feature type="transmembrane region" description="Helical" evidence="6">
    <location>
        <begin position="279"/>
        <end position="302"/>
    </location>
</feature>
<dbReference type="InterPro" id="IPR012337">
    <property type="entry name" value="RNaseH-like_sf"/>
</dbReference>
<feature type="transmembrane region" description="Helical" evidence="6">
    <location>
        <begin position="145"/>
        <end position="163"/>
    </location>
</feature>
<sequence length="386" mass="42006">MAGRNHHDNAQAESFMKTLKVEDAYLMEYGTFEEVAIGVPRFIDAYNPRRLHSALGYLSPVQVEDRNSRITVKTAACSCRSRGADSTPEEYTPMQTVATNAASRSFTGILMMCAGVACLSVNDAIGKTLAADYSPVQILFLRNVIALPVAILIALRMGGTAALRSYRPVAHLVRAVLWLCAATLFFTGLTYLGLAEATTLVFAAPVFITALSALLLKEHVGWRRWSAVLVGFLGVLVVVRPGSAAFQPAALFPVATALFYAALMISARWVDPRESVWTLMLYLVGAGALLSGIVSPFVWAAIRAEDLWLFFAIALFGTAGMTMMTQAFRFAPAAVVAPFDYSALLWATMLGWLIWNEIPDLATYVGAGIIILSGLFIVFRERQLDE</sequence>
<dbReference type="InterPro" id="IPR001584">
    <property type="entry name" value="Integrase_cat-core"/>
</dbReference>
<dbReference type="InterPro" id="IPR000620">
    <property type="entry name" value="EamA_dom"/>
</dbReference>
<feature type="transmembrane region" description="Helical" evidence="6">
    <location>
        <begin position="335"/>
        <end position="355"/>
    </location>
</feature>
<dbReference type="Pfam" id="PF00892">
    <property type="entry name" value="EamA"/>
    <property type="match status" value="2"/>
</dbReference>
<feature type="transmembrane region" description="Helical" evidence="6">
    <location>
        <begin position="308"/>
        <end position="328"/>
    </location>
</feature>
<feature type="transmembrane region" description="Helical" evidence="6">
    <location>
        <begin position="249"/>
        <end position="267"/>
    </location>
</feature>
<reference evidence="9 10" key="1">
    <citation type="submission" date="2016-10" db="EMBL/GenBank/DDBJ databases">
        <authorList>
            <person name="de Groot N.N."/>
        </authorList>
    </citation>
    <scope>NUCLEOTIDE SEQUENCE [LARGE SCALE GENOMIC DNA]</scope>
    <source>
        <strain evidence="9 10">DSM 26880</strain>
    </source>
</reference>
<keyword evidence="3 6" id="KW-0812">Transmembrane</keyword>
<feature type="transmembrane region" description="Helical" evidence="6">
    <location>
        <begin position="361"/>
        <end position="379"/>
    </location>
</feature>
<gene>
    <name evidence="9" type="ORF">SAMN05444340_12228</name>
</gene>
<dbReference type="SUPFAM" id="SSF103481">
    <property type="entry name" value="Multidrug resistance efflux transporter EmrE"/>
    <property type="match status" value="2"/>
</dbReference>
<keyword evidence="10" id="KW-1185">Reference proteome</keyword>
<feature type="transmembrane region" description="Helical" evidence="6">
    <location>
        <begin position="225"/>
        <end position="243"/>
    </location>
</feature>
<evidence type="ECO:0000256" key="5">
    <source>
        <dbReference type="ARBA" id="ARBA00023136"/>
    </source>
</evidence>
<feature type="transmembrane region" description="Helical" evidence="6">
    <location>
        <begin position="106"/>
        <end position="125"/>
    </location>
</feature>
<dbReference type="Pfam" id="PF13683">
    <property type="entry name" value="rve_3"/>
    <property type="match status" value="1"/>
</dbReference>
<accession>A0A1H3NC69</accession>
<dbReference type="Proteomes" id="UP000199286">
    <property type="component" value="Unassembled WGS sequence"/>
</dbReference>